<protein>
    <submittedName>
        <fullName evidence="3">N-acetylmuramoyl-L-alanine amidase</fullName>
    </submittedName>
</protein>
<dbReference type="PATRIC" id="fig|197221.4.peg.1855"/>
<dbReference type="EMBL" id="BA000039">
    <property type="protein sequence ID" value="BAC09326.1"/>
    <property type="molecule type" value="Genomic_DNA"/>
</dbReference>
<accession>Q8DI18</accession>
<evidence type="ECO:0000313" key="4">
    <source>
        <dbReference type="Proteomes" id="UP000000440"/>
    </source>
</evidence>
<sequence length="577" mass="63646">MNGVSLSFLSAVIVGSLQPATAQGSLQVVYPPRQHTTSAPQIFFIGTAPPQVAVTLNGQVIGDRSPAGHFAPSIPLQPGLNRITLQAGDQRLEFAITRTVPEIPTSPQPLEPTADLVRLPNDIVCFTAAAPGDRAVEVQVGQHLLPLEPLPPQVQLPSNLAALIDQADGVTARPSLYRNCLQLTQVGDYGPIQWRFASQRQLGARIRVAEPTHLPVVEVNRPFGGVARTGPSTDYSRLTPLPVGTRARVRGQTGDWLHLDYGGWIRADEVRFLSSALPTTATIRSITSRQRSGWTEISFPLDVPVPISIQQGDRQFTLTLHNTIPQTDIIRVDTDPVIQRLDWSPLDQQRVEYRFTLHHRQQWGYRVAYEGNRLLLQLRHPPQLQQGTQPLRGIKILIDPGHGGPEDLGARGPDGTPEKVVTFTLAKKLAPELERLGATVILTRTEDIDLDLLDRSLAIESAQPTLALSLHYNALPDAGDARNTQGIGAFWYHPQSHDLAVFLGNYLSQQLRRPQYGVFWNNLALTRPTIAPAVLLELGFMIHPEEFEWIVNPQAQGELARTLAQGLLKWLQQATRP</sequence>
<dbReference type="Proteomes" id="UP000000440">
    <property type="component" value="Chromosome"/>
</dbReference>
<evidence type="ECO:0000256" key="1">
    <source>
        <dbReference type="ARBA" id="ARBA00022801"/>
    </source>
</evidence>
<dbReference type="eggNOG" id="COG3103">
    <property type="taxonomic scope" value="Bacteria"/>
</dbReference>
<dbReference type="EnsemblBacteria" id="BAC09326">
    <property type="protein sequence ID" value="BAC09326"/>
    <property type="gene ID" value="BAC09326"/>
</dbReference>
<feature type="domain" description="MurNAc-LAA" evidence="2">
    <location>
        <begin position="456"/>
        <end position="568"/>
    </location>
</feature>
<dbReference type="GO" id="GO:0009253">
    <property type="term" value="P:peptidoglycan catabolic process"/>
    <property type="evidence" value="ECO:0007669"/>
    <property type="project" value="InterPro"/>
</dbReference>
<dbReference type="GO" id="GO:0008745">
    <property type="term" value="F:N-acetylmuramoyl-L-alanine amidase activity"/>
    <property type="evidence" value="ECO:0007669"/>
    <property type="project" value="InterPro"/>
</dbReference>
<dbReference type="Pfam" id="PF01520">
    <property type="entry name" value="Amidase_3"/>
    <property type="match status" value="1"/>
</dbReference>
<dbReference type="AlphaFoldDB" id="Q8DI18"/>
<keyword evidence="4" id="KW-1185">Reference proteome</keyword>
<dbReference type="SMART" id="SM00646">
    <property type="entry name" value="Ami_3"/>
    <property type="match status" value="1"/>
</dbReference>
<evidence type="ECO:0000259" key="2">
    <source>
        <dbReference type="SMART" id="SM00646"/>
    </source>
</evidence>
<dbReference type="InterPro" id="IPR013783">
    <property type="entry name" value="Ig-like_fold"/>
</dbReference>
<dbReference type="eggNOG" id="COG0860">
    <property type="taxonomic scope" value="Bacteria"/>
</dbReference>
<organism evidence="3 4">
    <name type="scientific">Thermosynechococcus vestitus (strain NIES-2133 / IAM M-273 / BP-1)</name>
    <dbReference type="NCBI Taxonomy" id="197221"/>
    <lineage>
        <taxon>Bacteria</taxon>
        <taxon>Bacillati</taxon>
        <taxon>Cyanobacteriota</taxon>
        <taxon>Cyanophyceae</taxon>
        <taxon>Acaryochloridales</taxon>
        <taxon>Thermosynechococcaceae</taxon>
        <taxon>Thermosynechococcus</taxon>
    </lineage>
</organism>
<proteinExistence type="predicted"/>
<dbReference type="GO" id="GO:0030288">
    <property type="term" value="C:outer membrane-bounded periplasmic space"/>
    <property type="evidence" value="ECO:0007669"/>
    <property type="project" value="TreeGrafter"/>
</dbReference>
<dbReference type="InterPro" id="IPR050695">
    <property type="entry name" value="N-acetylmuramoyl_amidase_3"/>
</dbReference>
<dbReference type="Gene3D" id="3.40.630.40">
    <property type="entry name" value="Zn-dependent exopeptidases"/>
    <property type="match status" value="1"/>
</dbReference>
<name>Q8DI18_THEVB</name>
<reference evidence="3 4" key="1">
    <citation type="journal article" date="2002" name="DNA Res.">
        <title>Complete genome structure of the thermophilic cyanobacterium Thermosynechococcus elongatus BP-1.</title>
        <authorList>
            <person name="Nakamura Y."/>
            <person name="Kaneko T."/>
            <person name="Sato S."/>
            <person name="Ikeuchi M."/>
            <person name="Katoh H."/>
            <person name="Sasamoto S."/>
            <person name="Watanabe A."/>
            <person name="Iriguchi M."/>
            <person name="Kawashima K."/>
            <person name="Kimura T."/>
            <person name="Kishida Y."/>
            <person name="Kiyokawa C."/>
            <person name="Kohara M."/>
            <person name="Matsumoto M."/>
            <person name="Matsuno A."/>
            <person name="Nakazaki N."/>
            <person name="Shimpo S."/>
            <person name="Sugimoto M."/>
            <person name="Takeuchi C."/>
            <person name="Yamada M."/>
            <person name="Tabata S."/>
        </authorList>
    </citation>
    <scope>NUCLEOTIDE SEQUENCE [LARGE SCALE GENOMIC DNA]</scope>
    <source>
        <strain evidence="4">IAM M-273 / NIES-2133 / BP-1</strain>
    </source>
</reference>
<evidence type="ECO:0000313" key="3">
    <source>
        <dbReference type="EMBL" id="BAC09326.1"/>
    </source>
</evidence>
<dbReference type="SUPFAM" id="SSF53187">
    <property type="entry name" value="Zn-dependent exopeptidases"/>
    <property type="match status" value="1"/>
</dbReference>
<dbReference type="Gene3D" id="2.60.40.10">
    <property type="entry name" value="Immunoglobulins"/>
    <property type="match status" value="1"/>
</dbReference>
<keyword evidence="1" id="KW-0378">Hydrolase</keyword>
<dbReference type="InterPro" id="IPR002508">
    <property type="entry name" value="MurNAc-LAA_cat"/>
</dbReference>
<dbReference type="PANTHER" id="PTHR30404">
    <property type="entry name" value="N-ACETYLMURAMOYL-L-ALANINE AMIDASE"/>
    <property type="match status" value="1"/>
</dbReference>
<gene>
    <name evidence="3" type="ordered locus">tll1774</name>
</gene>
<dbReference type="CDD" id="cd02696">
    <property type="entry name" value="MurNAc-LAA"/>
    <property type="match status" value="1"/>
</dbReference>
<dbReference type="PANTHER" id="PTHR30404:SF0">
    <property type="entry name" value="N-ACETYLMURAMOYL-L-ALANINE AMIDASE AMIC"/>
    <property type="match status" value="1"/>
</dbReference>
<dbReference type="STRING" id="197221.gene:10748379"/>
<dbReference type="KEGG" id="tel:tll1774"/>
<dbReference type="Gene3D" id="2.30.30.40">
    <property type="entry name" value="SH3 Domains"/>
    <property type="match status" value="1"/>
</dbReference>